<keyword evidence="3" id="KW-1185">Reference proteome</keyword>
<dbReference type="PANTHER" id="PTHR33116">
    <property type="entry name" value="REVERSE TRANSCRIPTASE ZINC-BINDING DOMAIN-CONTAINING PROTEIN-RELATED-RELATED"/>
    <property type="match status" value="1"/>
</dbReference>
<protein>
    <recommendedName>
        <fullName evidence="1">Reverse transcriptase zinc-binding domain-containing protein</fullName>
    </recommendedName>
</protein>
<feature type="domain" description="Reverse transcriptase zinc-binding" evidence="1">
    <location>
        <begin position="541"/>
        <end position="624"/>
    </location>
</feature>
<organism evidence="2 3">
    <name type="scientific">Solanum verrucosum</name>
    <dbReference type="NCBI Taxonomy" id="315347"/>
    <lineage>
        <taxon>Eukaryota</taxon>
        <taxon>Viridiplantae</taxon>
        <taxon>Streptophyta</taxon>
        <taxon>Embryophyta</taxon>
        <taxon>Tracheophyta</taxon>
        <taxon>Spermatophyta</taxon>
        <taxon>Magnoliopsida</taxon>
        <taxon>eudicotyledons</taxon>
        <taxon>Gunneridae</taxon>
        <taxon>Pentapetalae</taxon>
        <taxon>asterids</taxon>
        <taxon>lamiids</taxon>
        <taxon>Solanales</taxon>
        <taxon>Solanaceae</taxon>
        <taxon>Solanoideae</taxon>
        <taxon>Solaneae</taxon>
        <taxon>Solanum</taxon>
    </lineage>
</organism>
<dbReference type="InterPro" id="IPR026960">
    <property type="entry name" value="RVT-Znf"/>
</dbReference>
<dbReference type="Proteomes" id="UP001234989">
    <property type="component" value="Chromosome 4"/>
</dbReference>
<accession>A0AAF0QQ57</accession>
<name>A0AAF0QQ57_SOLVR</name>
<evidence type="ECO:0000259" key="1">
    <source>
        <dbReference type="Pfam" id="PF13966"/>
    </source>
</evidence>
<dbReference type="AlphaFoldDB" id="A0AAF0QQ57"/>
<sequence>MLQVVRKLKIMKYGLKELNNQDFRSIVCDCQEDREAMMKAQQLLQQDPMYVDYQVNEKEKYQKFKQTSYKAEIYLQQRSKATWIKIGDDNTKYFFSVIKHRSLQQTTTQLKDDSGNWHTDPEVISKMLVDYYIELLGKKCSQRMRAYGNFFKYGQCLTVDQQVELLKAYTLKDIKIAMFQIDSNKSPGPDGYGSGFFKSAWETIWTYITYAILEFLRNGKLLRQLNTTNIVLIPKVTAPKSTSQFRPISCCNVYGTQHLDMSRLDATLWEENHTKMLDENRIKEGLRHDDLMIFCRGDVGSVTRVMEALTHFSEVTGLVVNVDKSNLFVAGVDDETQGKLLKMTGFTLGQLLIKYLGLPLSSKKWTRVGCQQLIMKITNRINIGYSKLLSYAGRIQVVTAVLFSIHNFWGSVFILPKSILKEVDKIYRNYIWGSNEEKRKVPLVAWEKICRPKKFGGLNVKGCNNWNVASVGKLLWQLSEKQDILWVKWVHGLYMRNDVSIWEHTPPQDCSWYWKKLNALKNNMRNWYIQGRYALTHPGQYSISASYNAMLGEMNRLKIANLIWTSVAQPKHRMIMWLAVQGRLLTKERMLHLNIHVDNEKCCLCRSQVMETQLYLFAHCAWLGQVKAEIFSWAGMQVYPSKARQVLERINRKHCRQFYKEVVAAIWSAIVYPNWRARN</sequence>
<reference evidence="2" key="1">
    <citation type="submission" date="2023-08" db="EMBL/GenBank/DDBJ databases">
        <title>A de novo genome assembly of Solanum verrucosum Schlechtendal, a Mexican diploid species geographically isolated from the other diploid A-genome species in potato relatives.</title>
        <authorList>
            <person name="Hosaka K."/>
        </authorList>
    </citation>
    <scope>NUCLEOTIDE SEQUENCE</scope>
    <source>
        <tissue evidence="2">Young leaves</tissue>
    </source>
</reference>
<gene>
    <name evidence="2" type="ORF">MTR67_018630</name>
</gene>
<dbReference type="EMBL" id="CP133615">
    <property type="protein sequence ID" value="WMV25245.1"/>
    <property type="molecule type" value="Genomic_DNA"/>
</dbReference>
<proteinExistence type="predicted"/>
<evidence type="ECO:0000313" key="2">
    <source>
        <dbReference type="EMBL" id="WMV25245.1"/>
    </source>
</evidence>
<dbReference type="Pfam" id="PF13966">
    <property type="entry name" value="zf-RVT"/>
    <property type="match status" value="1"/>
</dbReference>
<dbReference type="PANTHER" id="PTHR33116:SF84">
    <property type="entry name" value="RNA-DIRECTED DNA POLYMERASE"/>
    <property type="match status" value="1"/>
</dbReference>
<evidence type="ECO:0000313" key="3">
    <source>
        <dbReference type="Proteomes" id="UP001234989"/>
    </source>
</evidence>